<comment type="caution">
    <text evidence="1">The sequence shown here is derived from an EMBL/GenBank/DDBJ whole genome shotgun (WGS) entry which is preliminary data.</text>
</comment>
<evidence type="ECO:0000313" key="1">
    <source>
        <dbReference type="EMBL" id="KAA6335466.1"/>
    </source>
</evidence>
<dbReference type="PANTHER" id="PTHR35810">
    <property type="entry name" value="CYTOPLASMIC PROTEIN-RELATED"/>
    <property type="match status" value="1"/>
</dbReference>
<name>A0A5J4RN63_9ZZZZ</name>
<dbReference type="PANTHER" id="PTHR35810:SF1">
    <property type="entry name" value="CYTOPLASMIC PROTEIN"/>
    <property type="match status" value="1"/>
</dbReference>
<reference evidence="1" key="1">
    <citation type="submission" date="2019-03" db="EMBL/GenBank/DDBJ databases">
        <title>Single cell metagenomics reveals metabolic interactions within the superorganism composed of flagellate Streblomastix strix and complex community of Bacteroidetes bacteria on its surface.</title>
        <authorList>
            <person name="Treitli S.C."/>
            <person name="Kolisko M."/>
            <person name="Husnik F."/>
            <person name="Keeling P."/>
            <person name="Hampl V."/>
        </authorList>
    </citation>
    <scope>NUCLEOTIDE SEQUENCE</scope>
    <source>
        <strain evidence="1">STM</strain>
    </source>
</reference>
<accession>A0A5J4RN63</accession>
<dbReference type="AlphaFoldDB" id="A0A5J4RN63"/>
<sequence>MKRKIINIENGTVHFSGSGDIWMTQHEIADLLECFVAKINANVRSILKNRFLDENKVCRTYTYKKGNSVEQYNLEMIIALSFRVRSYNADIFREFIVRKAIIETASRQILICSNWDQNAMLN</sequence>
<protein>
    <recommendedName>
        <fullName evidence="2">Bro-N domain-containing protein</fullName>
    </recommendedName>
</protein>
<proteinExistence type="predicted"/>
<evidence type="ECO:0008006" key="2">
    <source>
        <dbReference type="Google" id="ProtNLM"/>
    </source>
</evidence>
<gene>
    <name evidence="1" type="ORF">EZS27_016298</name>
</gene>
<organism evidence="1">
    <name type="scientific">termite gut metagenome</name>
    <dbReference type="NCBI Taxonomy" id="433724"/>
    <lineage>
        <taxon>unclassified sequences</taxon>
        <taxon>metagenomes</taxon>
        <taxon>organismal metagenomes</taxon>
    </lineage>
</organism>
<dbReference type="EMBL" id="SNRY01000890">
    <property type="protein sequence ID" value="KAA6335466.1"/>
    <property type="molecule type" value="Genomic_DNA"/>
</dbReference>